<accession>A0A5M3MHZ8</accession>
<dbReference type="RefSeq" id="XP_007770605.1">
    <property type="nucleotide sequence ID" value="XM_007772415.1"/>
</dbReference>
<dbReference type="Proteomes" id="UP000053558">
    <property type="component" value="Unassembled WGS sequence"/>
</dbReference>
<dbReference type="KEGG" id="cput:CONPUDRAFT_166730"/>
<organism evidence="1 2">
    <name type="scientific">Coniophora puteana (strain RWD-64-598)</name>
    <name type="common">Brown rot fungus</name>
    <dbReference type="NCBI Taxonomy" id="741705"/>
    <lineage>
        <taxon>Eukaryota</taxon>
        <taxon>Fungi</taxon>
        <taxon>Dikarya</taxon>
        <taxon>Basidiomycota</taxon>
        <taxon>Agaricomycotina</taxon>
        <taxon>Agaricomycetes</taxon>
        <taxon>Agaricomycetidae</taxon>
        <taxon>Boletales</taxon>
        <taxon>Coniophorineae</taxon>
        <taxon>Coniophoraceae</taxon>
        <taxon>Coniophora</taxon>
    </lineage>
</organism>
<comment type="caution">
    <text evidence="1">The sequence shown here is derived from an EMBL/GenBank/DDBJ whole genome shotgun (WGS) entry which is preliminary data.</text>
</comment>
<sequence length="113" mass="12717">MPFLSPSPSLRVASIINVHAHRGKRVNVTQRFFQLTGSYTSFADTAAYTFPRFPVQPSHDPAEPLLCVVLVGMNDVRAYIDMGDKEWAPVRHRLTALRAERPSTYVVVFMLPS</sequence>
<protein>
    <submittedName>
        <fullName evidence="1">Uncharacterized protein</fullName>
    </submittedName>
</protein>
<reference evidence="2" key="1">
    <citation type="journal article" date="2012" name="Science">
        <title>The Paleozoic origin of enzymatic lignin decomposition reconstructed from 31 fungal genomes.</title>
        <authorList>
            <person name="Floudas D."/>
            <person name="Binder M."/>
            <person name="Riley R."/>
            <person name="Barry K."/>
            <person name="Blanchette R.A."/>
            <person name="Henrissat B."/>
            <person name="Martinez A.T."/>
            <person name="Otillar R."/>
            <person name="Spatafora J.W."/>
            <person name="Yadav J.S."/>
            <person name="Aerts A."/>
            <person name="Benoit I."/>
            <person name="Boyd A."/>
            <person name="Carlson A."/>
            <person name="Copeland A."/>
            <person name="Coutinho P.M."/>
            <person name="de Vries R.P."/>
            <person name="Ferreira P."/>
            <person name="Findley K."/>
            <person name="Foster B."/>
            <person name="Gaskell J."/>
            <person name="Glotzer D."/>
            <person name="Gorecki P."/>
            <person name="Heitman J."/>
            <person name="Hesse C."/>
            <person name="Hori C."/>
            <person name="Igarashi K."/>
            <person name="Jurgens J.A."/>
            <person name="Kallen N."/>
            <person name="Kersten P."/>
            <person name="Kohler A."/>
            <person name="Kuees U."/>
            <person name="Kumar T.K.A."/>
            <person name="Kuo A."/>
            <person name="LaButti K."/>
            <person name="Larrondo L.F."/>
            <person name="Lindquist E."/>
            <person name="Ling A."/>
            <person name="Lombard V."/>
            <person name="Lucas S."/>
            <person name="Lundell T."/>
            <person name="Martin R."/>
            <person name="McLaughlin D.J."/>
            <person name="Morgenstern I."/>
            <person name="Morin E."/>
            <person name="Murat C."/>
            <person name="Nagy L.G."/>
            <person name="Nolan M."/>
            <person name="Ohm R.A."/>
            <person name="Patyshakuliyeva A."/>
            <person name="Rokas A."/>
            <person name="Ruiz-Duenas F.J."/>
            <person name="Sabat G."/>
            <person name="Salamov A."/>
            <person name="Samejima M."/>
            <person name="Schmutz J."/>
            <person name="Slot J.C."/>
            <person name="St John F."/>
            <person name="Stenlid J."/>
            <person name="Sun H."/>
            <person name="Sun S."/>
            <person name="Syed K."/>
            <person name="Tsang A."/>
            <person name="Wiebenga A."/>
            <person name="Young D."/>
            <person name="Pisabarro A."/>
            <person name="Eastwood D.C."/>
            <person name="Martin F."/>
            <person name="Cullen D."/>
            <person name="Grigoriev I.V."/>
            <person name="Hibbett D.S."/>
        </authorList>
    </citation>
    <scope>NUCLEOTIDE SEQUENCE [LARGE SCALE GENOMIC DNA]</scope>
    <source>
        <strain evidence="2">RWD-64-598 SS2</strain>
    </source>
</reference>
<evidence type="ECO:0000313" key="2">
    <source>
        <dbReference type="Proteomes" id="UP000053558"/>
    </source>
</evidence>
<dbReference type="EMBL" id="JH711581">
    <property type="protein sequence ID" value="EIW78832.1"/>
    <property type="molecule type" value="Genomic_DNA"/>
</dbReference>
<dbReference type="GeneID" id="19205621"/>
<dbReference type="AlphaFoldDB" id="A0A5M3MHZ8"/>
<proteinExistence type="predicted"/>
<evidence type="ECO:0000313" key="1">
    <source>
        <dbReference type="EMBL" id="EIW78832.1"/>
    </source>
</evidence>
<gene>
    <name evidence="1" type="ORF">CONPUDRAFT_166730</name>
</gene>
<name>A0A5M3MHZ8_CONPW</name>
<keyword evidence="2" id="KW-1185">Reference proteome</keyword>